<protein>
    <submittedName>
        <fullName evidence="1">Uncharacterized protein</fullName>
    </submittedName>
</protein>
<reference evidence="1" key="1">
    <citation type="submission" date="2017-05" db="EMBL/GenBank/DDBJ databases">
        <authorList>
            <person name="Varghese N."/>
            <person name="Submissions S."/>
        </authorList>
    </citation>
    <scope>NUCLEOTIDE SEQUENCE</scope>
    <source>
        <strain evidence="1">Su22</strain>
    </source>
</reference>
<comment type="caution">
    <text evidence="1">The sequence shown here is derived from an EMBL/GenBank/DDBJ whole genome shotgun (WGS) entry which is preliminary data.</text>
</comment>
<dbReference type="AlphaFoldDB" id="A0AA46AJY4"/>
<evidence type="ECO:0000313" key="2">
    <source>
        <dbReference type="Proteomes" id="UP001158066"/>
    </source>
</evidence>
<name>A0AA46AJY4_9CLOT</name>
<dbReference type="Proteomes" id="UP001158066">
    <property type="component" value="Unassembled WGS sequence"/>
</dbReference>
<sequence>MKKTRRSCGRDDHVDGGAVTFNLGAAIFNLGE</sequence>
<dbReference type="EMBL" id="FXUF01000011">
    <property type="protein sequence ID" value="SMP64369.1"/>
    <property type="molecule type" value="Genomic_DNA"/>
</dbReference>
<accession>A0AA46AJY4</accession>
<organism evidence="1 2">
    <name type="scientific">Anoxynatronum buryatiense</name>
    <dbReference type="NCBI Taxonomy" id="489973"/>
    <lineage>
        <taxon>Bacteria</taxon>
        <taxon>Bacillati</taxon>
        <taxon>Bacillota</taxon>
        <taxon>Clostridia</taxon>
        <taxon>Eubacteriales</taxon>
        <taxon>Clostridiaceae</taxon>
        <taxon>Anoxynatronum</taxon>
    </lineage>
</organism>
<proteinExistence type="predicted"/>
<keyword evidence="2" id="KW-1185">Reference proteome</keyword>
<evidence type="ECO:0000313" key="1">
    <source>
        <dbReference type="EMBL" id="SMP64369.1"/>
    </source>
</evidence>
<gene>
    <name evidence="1" type="ORF">SAMN06296020_111133</name>
</gene>